<evidence type="ECO:0000256" key="2">
    <source>
        <dbReference type="SAM" id="MobiDB-lite"/>
    </source>
</evidence>
<dbReference type="InterPro" id="IPR011989">
    <property type="entry name" value="ARM-like"/>
</dbReference>
<dbReference type="PANTHER" id="PTHR12697">
    <property type="entry name" value="PBS LYASE HEAT-LIKE PROTEIN"/>
    <property type="match status" value="1"/>
</dbReference>
<dbReference type="GO" id="GO:0016491">
    <property type="term" value="F:oxidoreductase activity"/>
    <property type="evidence" value="ECO:0007669"/>
    <property type="project" value="TreeGrafter"/>
</dbReference>
<gene>
    <name evidence="3" type="ORF">PGLA1383_LOCUS7627</name>
</gene>
<dbReference type="Pfam" id="PF13646">
    <property type="entry name" value="HEAT_2"/>
    <property type="match status" value="2"/>
</dbReference>
<keyword evidence="1" id="KW-0175">Coiled coil</keyword>
<reference evidence="3" key="1">
    <citation type="submission" date="2021-02" db="EMBL/GenBank/DDBJ databases">
        <authorList>
            <person name="Dougan E. K."/>
            <person name="Rhodes N."/>
            <person name="Thang M."/>
            <person name="Chan C."/>
        </authorList>
    </citation>
    <scope>NUCLEOTIDE SEQUENCE</scope>
</reference>
<evidence type="ECO:0000313" key="4">
    <source>
        <dbReference type="Proteomes" id="UP000654075"/>
    </source>
</evidence>
<feature type="compositionally biased region" description="Low complexity" evidence="2">
    <location>
        <begin position="523"/>
        <end position="535"/>
    </location>
</feature>
<accession>A0A813DLT8</accession>
<feature type="region of interest" description="Disordered" evidence="2">
    <location>
        <begin position="498"/>
        <end position="550"/>
    </location>
</feature>
<dbReference type="AlphaFoldDB" id="A0A813DLT8"/>
<dbReference type="InterPro" id="IPR004155">
    <property type="entry name" value="PBS_lyase_HEAT"/>
</dbReference>
<keyword evidence="4" id="KW-1185">Reference proteome</keyword>
<dbReference type="Proteomes" id="UP000654075">
    <property type="component" value="Unassembled WGS sequence"/>
</dbReference>
<sequence>MPSNGVSLVGETRADKITYLLHTTSSPDPHVRQAACQSLSQAALRTDPRVAAALICRLQDRDLYVRQAAAGALAQATRRGDEQVLEALVGRLADSDAAVRRISANALAQVTDRGCALVIAGLLGRLEDKDGGVRRSAVKALEKVADKEDIKVLTALFGRTADGEAFVRHTAVEVLSRLAEEGNPEVVDRMLELLSTDRDARVRWAATEALSRLAVRGDSRVLTALLGRLDDEADSVRRAAANALGHVTFAPLQELELQERHIAELQYRGAHEVTSRERTISEMKAIHAQETSKLQRRVEELEETLRREVGARDAQIVSLEATCREQMWISRMAEFLPHAGRVTEFLGSLPDLAGPEKYGSEIVAPVWALRCLRGSGACSFAPLTVAAAASGGVPEDLSPAAKDKRWMLALFELFEQLSTGAVTPMELTETRPLDVYVHRTEDNTWGLFCSCRHRHMAFLMRQACCRNELLTVRCVLRPKEDLSFWGWQWSQFYDGADGRTVSPRNGSRSVGDGGSTARLRGHSQPSSPLSSRPSLNGTSSRPSTPVSGAPGRAARFALAGAKTSEPPQTPGSEDALALRSPLRRTGGSKSATSVSQAVALAAAVQRGLGQRGVTPRAKVAVIRTTSASSGLSAPTSPSATQHLRHGVAEHGVSGNGAMS</sequence>
<proteinExistence type="predicted"/>
<comment type="caution">
    <text evidence="3">The sequence shown here is derived from an EMBL/GenBank/DDBJ whole genome shotgun (WGS) entry which is preliminary data.</text>
</comment>
<evidence type="ECO:0000313" key="3">
    <source>
        <dbReference type="EMBL" id="CAE8588844.1"/>
    </source>
</evidence>
<dbReference type="SUPFAM" id="SSF48371">
    <property type="entry name" value="ARM repeat"/>
    <property type="match status" value="1"/>
</dbReference>
<dbReference type="EMBL" id="CAJNNV010003347">
    <property type="protein sequence ID" value="CAE8588844.1"/>
    <property type="molecule type" value="Genomic_DNA"/>
</dbReference>
<dbReference type="PANTHER" id="PTHR12697:SF5">
    <property type="entry name" value="DEOXYHYPUSINE HYDROXYLASE"/>
    <property type="match status" value="1"/>
</dbReference>
<dbReference type="OrthoDB" id="430285at2759"/>
<dbReference type="InterPro" id="IPR016024">
    <property type="entry name" value="ARM-type_fold"/>
</dbReference>
<feature type="compositionally biased region" description="Polar residues" evidence="2">
    <location>
        <begin position="536"/>
        <end position="546"/>
    </location>
</feature>
<dbReference type="Gene3D" id="1.25.10.10">
    <property type="entry name" value="Leucine-rich Repeat Variant"/>
    <property type="match status" value="2"/>
</dbReference>
<evidence type="ECO:0000256" key="1">
    <source>
        <dbReference type="SAM" id="Coils"/>
    </source>
</evidence>
<name>A0A813DLT8_POLGL</name>
<organism evidence="3 4">
    <name type="scientific">Polarella glacialis</name>
    <name type="common">Dinoflagellate</name>
    <dbReference type="NCBI Taxonomy" id="89957"/>
    <lineage>
        <taxon>Eukaryota</taxon>
        <taxon>Sar</taxon>
        <taxon>Alveolata</taxon>
        <taxon>Dinophyceae</taxon>
        <taxon>Suessiales</taxon>
        <taxon>Suessiaceae</taxon>
        <taxon>Polarella</taxon>
    </lineage>
</organism>
<dbReference type="SMART" id="SM00567">
    <property type="entry name" value="EZ_HEAT"/>
    <property type="match status" value="7"/>
</dbReference>
<protein>
    <submittedName>
        <fullName evidence="3">Uncharacterized protein</fullName>
    </submittedName>
</protein>
<feature type="coiled-coil region" evidence="1">
    <location>
        <begin position="284"/>
        <end position="311"/>
    </location>
</feature>